<evidence type="ECO:0000259" key="1">
    <source>
        <dbReference type="Pfam" id="PF01909"/>
    </source>
</evidence>
<proteinExistence type="predicted"/>
<sequence>MRRIISSGSVKGFLIDREMVMEKLKDVSEMALNIFPEILEIRVFGSFAKGEETGLSDIDILILISSSDEKNPVERLKKYFYFFSENVDIAVDVIVVDLSEINNFKDIISSSVLITKRN</sequence>
<dbReference type="GO" id="GO:0016779">
    <property type="term" value="F:nucleotidyltransferase activity"/>
    <property type="evidence" value="ECO:0007669"/>
    <property type="project" value="InterPro"/>
</dbReference>
<gene>
    <name evidence="2" type="ORF">JGI23_00909</name>
</gene>
<evidence type="ECO:0000313" key="2">
    <source>
        <dbReference type="EMBL" id="CUT00751.1"/>
    </source>
</evidence>
<dbReference type="AlphaFoldDB" id="A0A0P1MXI2"/>
<reference evidence="3" key="1">
    <citation type="submission" date="2015-11" db="EMBL/GenBank/DDBJ databases">
        <authorList>
            <person name="Varghese N."/>
        </authorList>
    </citation>
    <scope>NUCLEOTIDE SEQUENCE [LARGE SCALE GENOMIC DNA]</scope>
    <source>
        <strain evidence="3">JGI-23</strain>
    </source>
</reference>
<dbReference type="CDD" id="cd05403">
    <property type="entry name" value="NT_KNTase_like"/>
    <property type="match status" value="1"/>
</dbReference>
<dbReference type="OrthoDB" id="160196at2"/>
<dbReference type="Proteomes" id="UP000199197">
    <property type="component" value="Unassembled WGS sequence"/>
</dbReference>
<evidence type="ECO:0000313" key="3">
    <source>
        <dbReference type="Proteomes" id="UP000199197"/>
    </source>
</evidence>
<keyword evidence="3" id="KW-1185">Reference proteome</keyword>
<keyword evidence="2" id="KW-0808">Transferase</keyword>
<accession>A0A0P1MXI2</accession>
<name>A0A0P1MXI2_9BACT</name>
<dbReference type="Gene3D" id="3.30.460.10">
    <property type="entry name" value="Beta Polymerase, domain 2"/>
    <property type="match status" value="1"/>
</dbReference>
<organism evidence="2 3">
    <name type="scientific">Candidatus Chryseopegocella kryptomonas</name>
    <dbReference type="NCBI Taxonomy" id="1633643"/>
    <lineage>
        <taxon>Bacteria</taxon>
        <taxon>Pseudomonadati</taxon>
        <taxon>Candidatus Kryptoniota</taxon>
        <taxon>Candidatus Chryseopegocella</taxon>
    </lineage>
</organism>
<dbReference type="SUPFAM" id="SSF81301">
    <property type="entry name" value="Nucleotidyltransferase"/>
    <property type="match status" value="1"/>
</dbReference>
<dbReference type="Pfam" id="PF01909">
    <property type="entry name" value="NTP_transf_2"/>
    <property type="match status" value="1"/>
</dbReference>
<protein>
    <submittedName>
        <fullName evidence="2">Nucleotidyltransferase domain-containing protein</fullName>
    </submittedName>
</protein>
<feature type="domain" description="Polymerase nucleotidyl transferase" evidence="1">
    <location>
        <begin position="34"/>
        <end position="105"/>
    </location>
</feature>
<dbReference type="RefSeq" id="WP_092349173.1">
    <property type="nucleotide sequence ID" value="NZ_CZVW01000008.1"/>
</dbReference>
<dbReference type="InterPro" id="IPR043519">
    <property type="entry name" value="NT_sf"/>
</dbReference>
<dbReference type="InterPro" id="IPR002934">
    <property type="entry name" value="Polymerase_NTP_transf_dom"/>
</dbReference>
<dbReference type="EMBL" id="CZVW01000008">
    <property type="protein sequence ID" value="CUT00751.1"/>
    <property type="molecule type" value="Genomic_DNA"/>
</dbReference>